<dbReference type="AlphaFoldDB" id="W0HUP9"/>
<dbReference type="Pfam" id="PF07484">
    <property type="entry name" value="Collar"/>
    <property type="match status" value="1"/>
</dbReference>
<dbReference type="OrthoDB" id="9810174at2"/>
<dbReference type="KEGG" id="sod:Sant_2431"/>
<gene>
    <name evidence="2" type="ORF">Sant_2431</name>
</gene>
<dbReference type="EMBL" id="CP006569">
    <property type="protein sequence ID" value="AHF77474.1"/>
    <property type="molecule type" value="Genomic_DNA"/>
</dbReference>
<dbReference type="HOGENOM" id="CLU_008928_10_2_6"/>
<proteinExistence type="predicted"/>
<dbReference type="PATRIC" id="fig|1239307.3.peg.2709"/>
<organism evidence="2 3">
    <name type="scientific">Sodalis praecaptivus</name>
    <dbReference type="NCBI Taxonomy" id="1239307"/>
    <lineage>
        <taxon>Bacteria</taxon>
        <taxon>Pseudomonadati</taxon>
        <taxon>Pseudomonadota</taxon>
        <taxon>Gammaproteobacteria</taxon>
        <taxon>Enterobacterales</taxon>
        <taxon>Bruguierivoracaceae</taxon>
        <taxon>Sodalis</taxon>
    </lineage>
</organism>
<sequence>MKDIISPVESADGLFHDGDPSTGVEGTVVYAKWLNAIQGAVMDTQTEHKNILAEVGTTPDSSQSAQLLAAIKAIAASCAAEASAHILPVGTPIAWPSDTIPAGYALMEGQTFDKRHYPKLALAYPSGVIPDMRGQTIKGKPDERTILSREAGSIQSHTHSATVTNKDLGSKATDAFDYGNKVTDVQGEHTHTWGSAMRKSGGSDQAVGSNLANTFGTTSAAGHHGHTVAIGPHTHRVRIGAHSHAITLDATGSKENTVDNIAFYYIVRLA</sequence>
<dbReference type="InterPro" id="IPR011083">
    <property type="entry name" value="Phage_tail_collar_dom"/>
</dbReference>
<dbReference type="PANTHER" id="PTHR35191">
    <property type="entry name" value="PROPHAGE SIDE TAIL FIBER PROTEIN HOMOLOG STFQ-RELATED"/>
    <property type="match status" value="1"/>
</dbReference>
<evidence type="ECO:0000313" key="3">
    <source>
        <dbReference type="Proteomes" id="UP000019028"/>
    </source>
</evidence>
<evidence type="ECO:0000313" key="2">
    <source>
        <dbReference type="EMBL" id="AHF77474.1"/>
    </source>
</evidence>
<dbReference type="InterPro" id="IPR037053">
    <property type="entry name" value="Phage_tail_collar_dom_sf"/>
</dbReference>
<dbReference type="SUPFAM" id="SSF88874">
    <property type="entry name" value="Receptor-binding domain of short tail fibre protein gp12"/>
    <property type="match status" value="1"/>
</dbReference>
<accession>W0HUP9</accession>
<reference evidence="2 3" key="1">
    <citation type="journal article" date="2014" name="Genome Biol. Evol.">
        <title>Genome degeneration and adaptation in a nascent stage of symbiosis.</title>
        <authorList>
            <person name="Oakeson K.F."/>
            <person name="Gil R."/>
            <person name="Clayton A.L."/>
            <person name="Dunn D.M."/>
            <person name="von Niederhausern A.C."/>
            <person name="Hamil C."/>
            <person name="Aoyagi A."/>
            <person name="Duval B."/>
            <person name="Baca A."/>
            <person name="Silva F.J."/>
            <person name="Vallier A."/>
            <person name="Jackson D.G."/>
            <person name="Latorre A."/>
            <person name="Weiss R.B."/>
            <person name="Heddi A."/>
            <person name="Moya A."/>
            <person name="Dale C."/>
        </authorList>
    </citation>
    <scope>NUCLEOTIDE SEQUENCE [LARGE SCALE GENOMIC DNA]</scope>
    <source>
        <strain evidence="2 3">HS1</strain>
    </source>
</reference>
<dbReference type="Gene3D" id="3.90.1340.10">
    <property type="entry name" value="Phage tail collar domain"/>
    <property type="match status" value="1"/>
</dbReference>
<protein>
    <submittedName>
        <fullName evidence="2">Phage tail fiber protein</fullName>
    </submittedName>
</protein>
<dbReference type="PANTHER" id="PTHR35191:SF1">
    <property type="entry name" value="PROPHAGE SIDE TAIL FIBER PROTEIN HOMOLOG STFQ-RELATED"/>
    <property type="match status" value="1"/>
</dbReference>
<keyword evidence="3" id="KW-1185">Reference proteome</keyword>
<evidence type="ECO:0000259" key="1">
    <source>
        <dbReference type="Pfam" id="PF07484"/>
    </source>
</evidence>
<dbReference type="InterPro" id="IPR051934">
    <property type="entry name" value="Phage_Tail_Fiber_Structural"/>
</dbReference>
<feature type="domain" description="Phage tail collar" evidence="1">
    <location>
        <begin position="90"/>
        <end position="137"/>
    </location>
</feature>
<dbReference type="Proteomes" id="UP000019028">
    <property type="component" value="Chromosome"/>
</dbReference>
<dbReference type="RefSeq" id="WP_025422620.1">
    <property type="nucleotide sequence ID" value="NZ_CP006569.1"/>
</dbReference>
<name>W0HUP9_9GAMM</name>